<feature type="repeat" description="ANK" evidence="3">
    <location>
        <begin position="291"/>
        <end position="333"/>
    </location>
</feature>
<feature type="repeat" description="ANK" evidence="3">
    <location>
        <begin position="335"/>
        <end position="368"/>
    </location>
</feature>
<dbReference type="Proteomes" id="UP000541610">
    <property type="component" value="Unassembled WGS sequence"/>
</dbReference>
<dbReference type="SMART" id="SM00248">
    <property type="entry name" value="ANK"/>
    <property type="match status" value="8"/>
</dbReference>
<feature type="repeat" description="ANK" evidence="3">
    <location>
        <begin position="29"/>
        <end position="61"/>
    </location>
</feature>
<evidence type="ECO:0000256" key="1">
    <source>
        <dbReference type="ARBA" id="ARBA00022737"/>
    </source>
</evidence>
<keyword evidence="2 3" id="KW-0040">ANK repeat</keyword>
<comment type="caution">
    <text evidence="4">The sequence shown here is derived from an EMBL/GenBank/DDBJ whole genome shotgun (WGS) entry which is preliminary data.</text>
</comment>
<evidence type="ECO:0000256" key="3">
    <source>
        <dbReference type="PROSITE-ProRule" id="PRU00023"/>
    </source>
</evidence>
<organism evidence="4 5">
    <name type="scientific">Perkinsus olseni</name>
    <name type="common">Perkinsus atlanticus</name>
    <dbReference type="NCBI Taxonomy" id="32597"/>
    <lineage>
        <taxon>Eukaryota</taxon>
        <taxon>Sar</taxon>
        <taxon>Alveolata</taxon>
        <taxon>Perkinsozoa</taxon>
        <taxon>Perkinsea</taxon>
        <taxon>Perkinsida</taxon>
        <taxon>Perkinsidae</taxon>
        <taxon>Perkinsus</taxon>
    </lineage>
</organism>
<keyword evidence="1" id="KW-0677">Repeat</keyword>
<dbReference type="Gene3D" id="1.25.40.20">
    <property type="entry name" value="Ankyrin repeat-containing domain"/>
    <property type="match status" value="2"/>
</dbReference>
<proteinExistence type="predicted"/>
<dbReference type="OrthoDB" id="8193571at2759"/>
<sequence>MPVLWRRMLIAGRGRIMHTTTGSFCAASGGWGDLHLAAATGNLSLVKSLVEKGYDIDERMMDRSTPLHLAAANGWVPVIDYLMEKGASLDVVDVGGLTPLQKALTTQQQKSVQALSGWKAKGVNADRAMQATTFRDMSPDDDSLGRSPVHRAALWRRPDLVRDLLNLIGCDPCHASSSGETAVHVAAELKNEDVLQEIINFVGPSAADVDYPVIVEKCCALEDLLTLQDKSGRRVKDMPGAGLILAAILRGRAYAVDVKRFVRAKYPQLSLLQPSKPRERIPVNINSRDEYGYTALHHAAIRSRSSGCCSSRRNFVKMDKLLQYGADIDARCRLHGATPLHYVAASCDAVALAELLIANGADVNALTSACGETPLHWAVKSASDVHFAMVKALLEAGADPTVQTFRSTTHPRMILPDIKLSAGSTPVHYAVRLRKYGVFAMIVDHIRPSDLDCDPAVRDAKSRAVEELMAIKDSGGQSVSDLRR</sequence>
<feature type="repeat" description="ANK" evidence="3">
    <location>
        <begin position="370"/>
        <end position="405"/>
    </location>
</feature>
<accession>A0A7J6PBT5</accession>
<dbReference type="PANTHER" id="PTHR24198:SF165">
    <property type="entry name" value="ANKYRIN REPEAT-CONTAINING PROTEIN-RELATED"/>
    <property type="match status" value="1"/>
</dbReference>
<reference evidence="4 5" key="1">
    <citation type="submission" date="2020-04" db="EMBL/GenBank/DDBJ databases">
        <title>Perkinsus olseni comparative genomics.</title>
        <authorList>
            <person name="Bogema D.R."/>
        </authorList>
    </citation>
    <scope>NUCLEOTIDE SEQUENCE [LARGE SCALE GENOMIC DNA]</scope>
    <source>
        <strain evidence="4">00978-12</strain>
    </source>
</reference>
<dbReference type="EMBL" id="JABANP010000042">
    <property type="protein sequence ID" value="KAF4693654.1"/>
    <property type="molecule type" value="Genomic_DNA"/>
</dbReference>
<dbReference type="AlphaFoldDB" id="A0A7J6PBT5"/>
<evidence type="ECO:0000256" key="2">
    <source>
        <dbReference type="ARBA" id="ARBA00023043"/>
    </source>
</evidence>
<evidence type="ECO:0000313" key="5">
    <source>
        <dbReference type="Proteomes" id="UP000541610"/>
    </source>
</evidence>
<dbReference type="PRINTS" id="PR01415">
    <property type="entry name" value="ANKYRIN"/>
</dbReference>
<dbReference type="PROSITE" id="PS50088">
    <property type="entry name" value="ANK_REPEAT"/>
    <property type="match status" value="5"/>
</dbReference>
<dbReference type="PROSITE" id="PS50297">
    <property type="entry name" value="ANK_REP_REGION"/>
    <property type="match status" value="4"/>
</dbReference>
<feature type="repeat" description="ANK" evidence="3">
    <location>
        <begin position="62"/>
        <end position="94"/>
    </location>
</feature>
<dbReference type="PANTHER" id="PTHR24198">
    <property type="entry name" value="ANKYRIN REPEAT AND PROTEIN KINASE DOMAIN-CONTAINING PROTEIN"/>
    <property type="match status" value="1"/>
</dbReference>
<dbReference type="Pfam" id="PF12796">
    <property type="entry name" value="Ank_2"/>
    <property type="match status" value="2"/>
</dbReference>
<name>A0A7J6PBT5_PEROL</name>
<dbReference type="InterPro" id="IPR036770">
    <property type="entry name" value="Ankyrin_rpt-contain_sf"/>
</dbReference>
<dbReference type="InterPro" id="IPR002110">
    <property type="entry name" value="Ankyrin_rpt"/>
</dbReference>
<dbReference type="SUPFAM" id="SSF48403">
    <property type="entry name" value="Ankyrin repeat"/>
    <property type="match status" value="1"/>
</dbReference>
<gene>
    <name evidence="4" type="primary">ANKRD42_2</name>
    <name evidence="4" type="ORF">FOZ60_010328</name>
</gene>
<protein>
    <submittedName>
        <fullName evidence="4">Ankyrin Repeat Protein</fullName>
    </submittedName>
</protein>
<evidence type="ECO:0000313" key="4">
    <source>
        <dbReference type="EMBL" id="KAF4693654.1"/>
    </source>
</evidence>